<organism evidence="1 2">
    <name type="scientific">Sphingomonas faeni</name>
    <dbReference type="NCBI Taxonomy" id="185950"/>
    <lineage>
        <taxon>Bacteria</taxon>
        <taxon>Pseudomonadati</taxon>
        <taxon>Pseudomonadota</taxon>
        <taxon>Alphaproteobacteria</taxon>
        <taxon>Sphingomonadales</taxon>
        <taxon>Sphingomonadaceae</taxon>
        <taxon>Sphingomonas</taxon>
    </lineage>
</organism>
<dbReference type="EMBL" id="QAYE01000014">
    <property type="protein sequence ID" value="PTW43843.1"/>
    <property type="molecule type" value="Genomic_DNA"/>
</dbReference>
<protein>
    <submittedName>
        <fullName evidence="1">Uncharacterized protein</fullName>
    </submittedName>
</protein>
<sequence length="85" mass="9175">MPVAHYRYYSRPMNPSLKKPLFGCLAIHAERQLKASSDRSGASRTIAAPFDLLTFAGAWHATIAALIAETCASGPVANGTARWGW</sequence>
<dbReference type="Proteomes" id="UP000244013">
    <property type="component" value="Unassembled WGS sequence"/>
</dbReference>
<evidence type="ECO:0000313" key="1">
    <source>
        <dbReference type="EMBL" id="PTW43843.1"/>
    </source>
</evidence>
<comment type="caution">
    <text evidence="1">The sequence shown here is derived from an EMBL/GenBank/DDBJ whole genome shotgun (WGS) entry which is preliminary data.</text>
</comment>
<evidence type="ECO:0000313" key="2">
    <source>
        <dbReference type="Proteomes" id="UP000244013"/>
    </source>
</evidence>
<gene>
    <name evidence="1" type="ORF">C8J25_11439</name>
</gene>
<proteinExistence type="predicted"/>
<dbReference type="AlphaFoldDB" id="A0A2T5TX76"/>
<accession>A0A2T5TX76</accession>
<reference evidence="1 2" key="1">
    <citation type="submission" date="2018-04" db="EMBL/GenBank/DDBJ databases">
        <title>Genomic Encyclopedia of Type Strains, Phase III (KMG-III): the genomes of soil and plant-associated and newly described type strains.</title>
        <authorList>
            <person name="Whitman W."/>
        </authorList>
    </citation>
    <scope>NUCLEOTIDE SEQUENCE [LARGE SCALE GENOMIC DNA]</scope>
    <source>
        <strain evidence="1 2">MA-olki</strain>
    </source>
</reference>
<name>A0A2T5TX76_9SPHN</name>